<dbReference type="Gene3D" id="3.30.2310.20">
    <property type="entry name" value="RelE-like"/>
    <property type="match status" value="1"/>
</dbReference>
<sequence length="86" mass="10231">MTLARRFHPEAGRILEWPRIAPVFPGWHRELVVRTQAVPRLPYRVLYYFADQVVVILAVAHYRRKPGYWRPRLGEWGPANTQQNHT</sequence>
<evidence type="ECO:0008006" key="3">
    <source>
        <dbReference type="Google" id="ProtNLM"/>
    </source>
</evidence>
<name>A0ABS1SNG0_9MICO</name>
<evidence type="ECO:0000313" key="2">
    <source>
        <dbReference type="Proteomes" id="UP001646141"/>
    </source>
</evidence>
<protein>
    <recommendedName>
        <fullName evidence="3">Type II toxin-antitoxin system RelE/ParE family toxin</fullName>
    </recommendedName>
</protein>
<dbReference type="Proteomes" id="UP001646141">
    <property type="component" value="Unassembled WGS sequence"/>
</dbReference>
<evidence type="ECO:0000313" key="1">
    <source>
        <dbReference type="EMBL" id="MBL3689712.1"/>
    </source>
</evidence>
<reference evidence="1 2" key="1">
    <citation type="submission" date="2018-09" db="EMBL/GenBank/DDBJ databases">
        <title>Comparative genomics of Leucobacter spp.</title>
        <authorList>
            <person name="Reis A.C."/>
            <person name="Kolvenbach B.A."/>
            <person name="Corvini P.F.X."/>
            <person name="Nunes O.C."/>
        </authorList>
    </citation>
    <scope>NUCLEOTIDE SEQUENCE [LARGE SCALE GENOMIC DNA]</scope>
    <source>
        <strain evidence="1 2">L-1</strain>
    </source>
</reference>
<dbReference type="InterPro" id="IPR035093">
    <property type="entry name" value="RelE/ParE_toxin_dom_sf"/>
</dbReference>
<gene>
    <name evidence="1" type="ORF">D3226_07030</name>
</gene>
<comment type="caution">
    <text evidence="1">The sequence shown here is derived from an EMBL/GenBank/DDBJ whole genome shotgun (WGS) entry which is preliminary data.</text>
</comment>
<dbReference type="EMBL" id="QYAD01000002">
    <property type="protein sequence ID" value="MBL3689712.1"/>
    <property type="molecule type" value="Genomic_DNA"/>
</dbReference>
<proteinExistence type="predicted"/>
<organism evidence="1 2">
    <name type="scientific">Leucobacter chromiireducens subsp. chromiireducens</name>
    <dbReference type="NCBI Taxonomy" id="660067"/>
    <lineage>
        <taxon>Bacteria</taxon>
        <taxon>Bacillati</taxon>
        <taxon>Actinomycetota</taxon>
        <taxon>Actinomycetes</taxon>
        <taxon>Micrococcales</taxon>
        <taxon>Microbacteriaceae</taxon>
        <taxon>Leucobacter</taxon>
    </lineage>
</organism>
<keyword evidence="2" id="KW-1185">Reference proteome</keyword>
<accession>A0ABS1SNG0</accession>